<gene>
    <name evidence="3" type="ORF">GLYMA_18G179700</name>
</gene>
<dbReference type="Gramene" id="KRG99915">
    <property type="protein sequence ID" value="KRG99915"/>
    <property type="gene ID" value="GLYMA_18G179700"/>
</dbReference>
<organism evidence="3">
    <name type="scientific">Glycine max</name>
    <name type="common">Soybean</name>
    <name type="synonym">Glycine hispida</name>
    <dbReference type="NCBI Taxonomy" id="3847"/>
    <lineage>
        <taxon>Eukaryota</taxon>
        <taxon>Viridiplantae</taxon>
        <taxon>Streptophyta</taxon>
        <taxon>Embryophyta</taxon>
        <taxon>Tracheophyta</taxon>
        <taxon>Spermatophyta</taxon>
        <taxon>Magnoliopsida</taxon>
        <taxon>eudicotyledons</taxon>
        <taxon>Gunneridae</taxon>
        <taxon>Pentapetalae</taxon>
        <taxon>rosids</taxon>
        <taxon>fabids</taxon>
        <taxon>Fabales</taxon>
        <taxon>Fabaceae</taxon>
        <taxon>Papilionoideae</taxon>
        <taxon>50 kb inversion clade</taxon>
        <taxon>NPAAA clade</taxon>
        <taxon>indigoferoid/millettioid clade</taxon>
        <taxon>Phaseoleae</taxon>
        <taxon>Glycine</taxon>
        <taxon>Glycine subgen. Soja</taxon>
    </lineage>
</organism>
<evidence type="ECO:0000256" key="1">
    <source>
        <dbReference type="SAM" id="Phobius"/>
    </source>
</evidence>
<dbReference type="OrthoDB" id="10251424at2759"/>
<keyword evidence="1" id="KW-0472">Membrane</keyword>
<dbReference type="Pfam" id="PF05193">
    <property type="entry name" value="Peptidase_M16_C"/>
    <property type="match status" value="1"/>
</dbReference>
<dbReference type="EnsemblPlants" id="KRG99915">
    <property type="protein sequence ID" value="KRG99915"/>
    <property type="gene ID" value="GLYMA_18G179700"/>
</dbReference>
<evidence type="ECO:0000313" key="5">
    <source>
        <dbReference type="Proteomes" id="UP000008827"/>
    </source>
</evidence>
<reference evidence="3" key="3">
    <citation type="submission" date="2018-07" db="EMBL/GenBank/DDBJ databases">
        <title>WGS assembly of Glycine max.</title>
        <authorList>
            <person name="Schmutz J."/>
            <person name="Cannon S."/>
            <person name="Schlueter J."/>
            <person name="Ma J."/>
            <person name="Mitros T."/>
            <person name="Nelson W."/>
            <person name="Hyten D."/>
            <person name="Song Q."/>
            <person name="Thelen J."/>
            <person name="Cheng J."/>
            <person name="Xu D."/>
            <person name="Hellsten U."/>
            <person name="May G."/>
            <person name="Yu Y."/>
            <person name="Sakurai T."/>
            <person name="Umezawa T."/>
            <person name="Bhattacharyya M."/>
            <person name="Sandhu D."/>
            <person name="Valliyodan B."/>
            <person name="Lindquist E."/>
            <person name="Peto M."/>
            <person name="Grant D."/>
            <person name="Shu S."/>
            <person name="Goodstein D."/>
            <person name="Barry K."/>
            <person name="Futrell-Griggs M."/>
            <person name="Abernathy B."/>
            <person name="Du J."/>
            <person name="Tian Z."/>
            <person name="Zhu L."/>
            <person name="Gill N."/>
            <person name="Joshi T."/>
            <person name="Libault M."/>
            <person name="Sethuraman A."/>
            <person name="Zhang X."/>
            <person name="Shinozaki K."/>
            <person name="Nguyen H."/>
            <person name="Wing R."/>
            <person name="Cregan P."/>
            <person name="Specht J."/>
            <person name="Grimwood J."/>
            <person name="Rokhsar D."/>
            <person name="Stacey G."/>
            <person name="Shoemaker R."/>
            <person name="Jackson S."/>
        </authorList>
    </citation>
    <scope>NUCLEOTIDE SEQUENCE</scope>
    <source>
        <tissue evidence="3">Callus</tissue>
    </source>
</reference>
<dbReference type="HOGENOM" id="CLU_2613149_0_0_1"/>
<dbReference type="InterPro" id="IPR050361">
    <property type="entry name" value="MPP/UQCRC_Complex"/>
</dbReference>
<evidence type="ECO:0000259" key="2">
    <source>
        <dbReference type="Pfam" id="PF05193"/>
    </source>
</evidence>
<dbReference type="SMR" id="K7MT27"/>
<reference evidence="4" key="2">
    <citation type="submission" date="2018-02" db="UniProtKB">
        <authorList>
            <consortium name="EnsemblPlants"/>
        </authorList>
    </citation>
    <scope>IDENTIFICATION</scope>
    <source>
        <strain evidence="4">Williams 82</strain>
    </source>
</reference>
<keyword evidence="5" id="KW-1185">Reference proteome</keyword>
<dbReference type="Proteomes" id="UP000008827">
    <property type="component" value="Chromosome 18"/>
</dbReference>
<dbReference type="STRING" id="3847.K7MT27"/>
<sequence>MAPRIVLVASGVEHEELLFVAEPLFSDLPSVPRLEEPKSMYTGGDYRCQSESGRTHFALAVELPGGWHKLKDAMVLTILQVLIMSYIFLLFCT</sequence>
<dbReference type="PaxDb" id="3847-GLYMA18G39561.1"/>
<dbReference type="EMBL" id="CM000851">
    <property type="protein sequence ID" value="KRG99915.1"/>
    <property type="molecule type" value="Genomic_DNA"/>
</dbReference>
<name>K7MT27_SOYBN</name>
<dbReference type="PANTHER" id="PTHR11851:SF190">
    <property type="entry name" value="MITOCHONDRIAL-PROCESSING PEPTIDASE SUBUNIT ALPHA"/>
    <property type="match status" value="1"/>
</dbReference>
<proteinExistence type="predicted"/>
<keyword evidence="1" id="KW-1133">Transmembrane helix</keyword>
<protein>
    <recommendedName>
        <fullName evidence="2">Peptidase M16 C-terminal domain-containing protein</fullName>
    </recommendedName>
</protein>
<accession>K7MT27</accession>
<evidence type="ECO:0000313" key="4">
    <source>
        <dbReference type="EnsemblPlants" id="KRG99915"/>
    </source>
</evidence>
<dbReference type="PANTHER" id="PTHR11851">
    <property type="entry name" value="METALLOPROTEASE"/>
    <property type="match status" value="1"/>
</dbReference>
<feature type="domain" description="Peptidase M16 C-terminal" evidence="2">
    <location>
        <begin position="3"/>
        <end position="86"/>
    </location>
</feature>
<dbReference type="AlphaFoldDB" id="K7MT27"/>
<feature type="transmembrane region" description="Helical" evidence="1">
    <location>
        <begin position="73"/>
        <end position="92"/>
    </location>
</feature>
<reference evidence="3 4" key="1">
    <citation type="journal article" date="2010" name="Nature">
        <title>Genome sequence of the palaeopolyploid soybean.</title>
        <authorList>
            <person name="Schmutz J."/>
            <person name="Cannon S.B."/>
            <person name="Schlueter J."/>
            <person name="Ma J."/>
            <person name="Mitros T."/>
            <person name="Nelson W."/>
            <person name="Hyten D.L."/>
            <person name="Song Q."/>
            <person name="Thelen J.J."/>
            <person name="Cheng J."/>
            <person name="Xu D."/>
            <person name="Hellsten U."/>
            <person name="May G.D."/>
            <person name="Yu Y."/>
            <person name="Sakurai T."/>
            <person name="Umezawa T."/>
            <person name="Bhattacharyya M.K."/>
            <person name="Sandhu D."/>
            <person name="Valliyodan B."/>
            <person name="Lindquist E."/>
            <person name="Peto M."/>
            <person name="Grant D."/>
            <person name="Shu S."/>
            <person name="Goodstein D."/>
            <person name="Barry K."/>
            <person name="Futrell-Griggs M."/>
            <person name="Abernathy B."/>
            <person name="Du J."/>
            <person name="Tian Z."/>
            <person name="Zhu L."/>
            <person name="Gill N."/>
            <person name="Joshi T."/>
            <person name="Libault M."/>
            <person name="Sethuraman A."/>
            <person name="Zhang X.-C."/>
            <person name="Shinozaki K."/>
            <person name="Nguyen H.T."/>
            <person name="Wing R.A."/>
            <person name="Cregan P."/>
            <person name="Specht J."/>
            <person name="Grimwood J."/>
            <person name="Rokhsar D."/>
            <person name="Stacey G."/>
            <person name="Shoemaker R.C."/>
            <person name="Jackson S.A."/>
        </authorList>
    </citation>
    <scope>NUCLEOTIDE SEQUENCE [LARGE SCALE GENOMIC DNA]</scope>
    <source>
        <strain evidence="4">cv. Williams 82</strain>
        <tissue evidence="3">Callus</tissue>
    </source>
</reference>
<dbReference type="Gene3D" id="3.30.830.10">
    <property type="entry name" value="Metalloenzyme, LuxS/M16 peptidase-like"/>
    <property type="match status" value="1"/>
</dbReference>
<dbReference type="eggNOG" id="KOG2067">
    <property type="taxonomic scope" value="Eukaryota"/>
</dbReference>
<dbReference type="OMA" id="WVSIAFE"/>
<dbReference type="InterPro" id="IPR007863">
    <property type="entry name" value="Peptidase_M16_C"/>
</dbReference>
<dbReference type="InParanoid" id="K7MT27"/>
<evidence type="ECO:0000313" key="3">
    <source>
        <dbReference type="EMBL" id="KRG99915.1"/>
    </source>
</evidence>
<keyword evidence="1" id="KW-0812">Transmembrane</keyword>